<dbReference type="PANTHER" id="PTHR10698">
    <property type="entry name" value="V-TYPE PROTON ATPASE SUBUNIT H"/>
    <property type="match status" value="1"/>
</dbReference>
<name>A0ABD1Y0M3_9MARC</name>
<dbReference type="Proteomes" id="UP001605036">
    <property type="component" value="Unassembled WGS sequence"/>
</dbReference>
<proteinExistence type="predicted"/>
<evidence type="ECO:0000313" key="1">
    <source>
        <dbReference type="EMBL" id="KAL2620223.1"/>
    </source>
</evidence>
<organism evidence="1 2">
    <name type="scientific">Riccia fluitans</name>
    <dbReference type="NCBI Taxonomy" id="41844"/>
    <lineage>
        <taxon>Eukaryota</taxon>
        <taxon>Viridiplantae</taxon>
        <taxon>Streptophyta</taxon>
        <taxon>Embryophyta</taxon>
        <taxon>Marchantiophyta</taxon>
        <taxon>Marchantiopsida</taxon>
        <taxon>Marchantiidae</taxon>
        <taxon>Marchantiales</taxon>
        <taxon>Ricciaceae</taxon>
        <taxon>Riccia</taxon>
    </lineage>
</organism>
<comment type="caution">
    <text evidence="1">The sequence shown here is derived from an EMBL/GenBank/DDBJ whole genome shotgun (WGS) entry which is preliminary data.</text>
</comment>
<reference evidence="1 2" key="1">
    <citation type="submission" date="2024-09" db="EMBL/GenBank/DDBJ databases">
        <title>Chromosome-scale assembly of Riccia fluitans.</title>
        <authorList>
            <person name="Paukszto L."/>
            <person name="Sawicki J."/>
            <person name="Karawczyk K."/>
            <person name="Piernik-Szablinska J."/>
            <person name="Szczecinska M."/>
            <person name="Mazdziarz M."/>
        </authorList>
    </citation>
    <scope>NUCLEOTIDE SEQUENCE [LARGE SCALE GENOMIC DNA]</scope>
    <source>
        <strain evidence="1">Rf_01</strain>
        <tissue evidence="1">Aerial parts of the thallus</tissue>
    </source>
</reference>
<dbReference type="InterPro" id="IPR011989">
    <property type="entry name" value="ARM-like"/>
</dbReference>
<evidence type="ECO:0000313" key="2">
    <source>
        <dbReference type="Proteomes" id="UP001605036"/>
    </source>
</evidence>
<dbReference type="InterPro" id="IPR004908">
    <property type="entry name" value="ATPase_V1-cplx_hsu"/>
</dbReference>
<dbReference type="Pfam" id="PF03224">
    <property type="entry name" value="V-ATPase_H_N"/>
    <property type="match status" value="1"/>
</dbReference>
<sequence length="185" mass="20616">MSELNCGYVVFLKFVATNESPREGEIKNKNWSGIEAVFPFGVGGTRYGSVALLQSSPANPKRARLFHDKALSSEDIYGPFLRLLAEKKWFIQETSCKFLTLIISARPSEDQVSEEHGSSSNGSQKQLSDNFDKTLSGVVDWLCTQLKNPSHPSRAIPTAVSSLATLFREYKVRALFVEARGVRFH</sequence>
<protein>
    <submittedName>
        <fullName evidence="1">Uncharacterized protein</fullName>
    </submittedName>
</protein>
<dbReference type="EMBL" id="JBHFFA010000006">
    <property type="protein sequence ID" value="KAL2620223.1"/>
    <property type="molecule type" value="Genomic_DNA"/>
</dbReference>
<dbReference type="PANTHER" id="PTHR10698:SF0">
    <property type="entry name" value="V-TYPE PROTON ATPASE SUBUNIT H"/>
    <property type="match status" value="1"/>
</dbReference>
<dbReference type="Gene3D" id="1.25.10.10">
    <property type="entry name" value="Leucine-rich Repeat Variant"/>
    <property type="match status" value="1"/>
</dbReference>
<accession>A0ABD1Y0M3</accession>
<keyword evidence="2" id="KW-1185">Reference proteome</keyword>
<gene>
    <name evidence="1" type="ORF">R1flu_000428</name>
</gene>
<dbReference type="AlphaFoldDB" id="A0ABD1Y0M3"/>